<evidence type="ECO:0000313" key="3">
    <source>
        <dbReference type="EMBL" id="MBT1707647.1"/>
    </source>
</evidence>
<keyword evidence="3" id="KW-0378">Hydrolase</keyword>
<dbReference type="RefSeq" id="WP_254083237.1">
    <property type="nucleotide sequence ID" value="NZ_JAHESE010000003.1"/>
</dbReference>
<dbReference type="Proteomes" id="UP001319080">
    <property type="component" value="Unassembled WGS sequence"/>
</dbReference>
<name>A0AAP2DX05_9BACT</name>
<comment type="caution">
    <text evidence="3">The sequence shown here is derived from an EMBL/GenBank/DDBJ whole genome shotgun (WGS) entry which is preliminary data.</text>
</comment>
<evidence type="ECO:0000259" key="2">
    <source>
        <dbReference type="Pfam" id="PF13472"/>
    </source>
</evidence>
<dbReference type="GO" id="GO:0004622">
    <property type="term" value="F:phosphatidylcholine lysophospholipase activity"/>
    <property type="evidence" value="ECO:0007669"/>
    <property type="project" value="TreeGrafter"/>
</dbReference>
<keyword evidence="1" id="KW-0732">Signal</keyword>
<feature type="chain" id="PRO_5042900416" evidence="1">
    <location>
        <begin position="23"/>
        <end position="466"/>
    </location>
</feature>
<feature type="domain" description="SGNH hydrolase-type esterase" evidence="2">
    <location>
        <begin position="36"/>
        <end position="223"/>
    </location>
</feature>
<dbReference type="AlphaFoldDB" id="A0AAP2DX05"/>
<accession>A0AAP2DX05</accession>
<feature type="signal peptide" evidence="1">
    <location>
        <begin position="1"/>
        <end position="22"/>
    </location>
</feature>
<dbReference type="PANTHER" id="PTHR30383:SF5">
    <property type="entry name" value="SGNH HYDROLASE-TYPE ESTERASE DOMAIN-CONTAINING PROTEIN"/>
    <property type="match status" value="1"/>
</dbReference>
<dbReference type="CDD" id="cd01834">
    <property type="entry name" value="SGNH_hydrolase_like_2"/>
    <property type="match status" value="1"/>
</dbReference>
<dbReference type="Pfam" id="PF13472">
    <property type="entry name" value="Lipase_GDSL_2"/>
    <property type="match status" value="1"/>
</dbReference>
<dbReference type="EMBL" id="JAHESE010000003">
    <property type="protein sequence ID" value="MBT1707647.1"/>
    <property type="molecule type" value="Genomic_DNA"/>
</dbReference>
<sequence length="466" mass="51864">MQRLKDILLAGLLLGSALMTDAQSLQKFPAGSKVAFVGNSITEAGYYESYIWLYYMTRFPGERIEVMNVGIGGNTIKDIAARFDEDVVKRNPSAIVLTFGMNDSGYFEYNGAEPEKEADKKVAASREGFLPLVEKLKALPAQKIMMSSSPYDETMKNKDNYFPGKSKAMERIIAFQKEAASANRWSFVDLFYPMQQINLEGQKSNPEFTIVGKDRIHPGNGGHLVMAYLFLKAQGLAGVPLAEVEVDAKKKVVKKSAGADVSSLTVANGVSFDYLAKALPFPVDSASRMWGSDQKQSDALAVVPFIQDFNQELLRVTGLTAAQYELKIDGNVMGTWKKEELAAGINLALVVKTPQYKQAVQVANLNQARKEFESKLRDYYGLEFIFFQPRGMLFQDDQAAYDLVSKQAKKDWVVGGKIGAYESLRFPEVRQSYVNQMKLLVDMIYDMNKPKSHRIEVAALGTGKTK</sequence>
<dbReference type="SUPFAM" id="SSF52266">
    <property type="entry name" value="SGNH hydrolase"/>
    <property type="match status" value="1"/>
</dbReference>
<gene>
    <name evidence="3" type="ORF">KK062_05405</name>
</gene>
<dbReference type="Gene3D" id="3.40.50.1110">
    <property type="entry name" value="SGNH hydrolase"/>
    <property type="match status" value="1"/>
</dbReference>
<proteinExistence type="predicted"/>
<keyword evidence="4" id="KW-1185">Reference proteome</keyword>
<dbReference type="InterPro" id="IPR051532">
    <property type="entry name" value="Ester_Hydrolysis_Enzymes"/>
</dbReference>
<dbReference type="PANTHER" id="PTHR30383">
    <property type="entry name" value="THIOESTERASE 1/PROTEASE 1/LYSOPHOSPHOLIPASE L1"/>
    <property type="match status" value="1"/>
</dbReference>
<reference evidence="3 4" key="1">
    <citation type="submission" date="2021-05" db="EMBL/GenBank/DDBJ databases">
        <title>A Polyphasic approach of four new species of the genus Ohtaekwangia: Ohtaekwangia histidinii sp. nov., Ohtaekwangia cretensis sp. nov., Ohtaekwangia indiensis sp. nov., Ohtaekwangia reichenbachii sp. nov. from diverse environment.</title>
        <authorList>
            <person name="Octaviana S."/>
        </authorList>
    </citation>
    <scope>NUCLEOTIDE SEQUENCE [LARGE SCALE GENOMIC DNA]</scope>
    <source>
        <strain evidence="3 4">PWU5</strain>
    </source>
</reference>
<dbReference type="InterPro" id="IPR036514">
    <property type="entry name" value="SGNH_hydro_sf"/>
</dbReference>
<evidence type="ECO:0000256" key="1">
    <source>
        <dbReference type="SAM" id="SignalP"/>
    </source>
</evidence>
<evidence type="ECO:0000313" key="4">
    <source>
        <dbReference type="Proteomes" id="UP001319080"/>
    </source>
</evidence>
<dbReference type="InterPro" id="IPR013830">
    <property type="entry name" value="SGNH_hydro"/>
</dbReference>
<protein>
    <submittedName>
        <fullName evidence="3">SGNH/GDSL hydrolase family protein</fullName>
    </submittedName>
</protein>
<organism evidence="3 4">
    <name type="scientific">Dawidia cretensis</name>
    <dbReference type="NCBI Taxonomy" id="2782350"/>
    <lineage>
        <taxon>Bacteria</taxon>
        <taxon>Pseudomonadati</taxon>
        <taxon>Bacteroidota</taxon>
        <taxon>Cytophagia</taxon>
        <taxon>Cytophagales</taxon>
        <taxon>Chryseotaleaceae</taxon>
        <taxon>Dawidia</taxon>
    </lineage>
</organism>